<dbReference type="Gene3D" id="1.10.287.770">
    <property type="entry name" value="YojJ-like"/>
    <property type="match status" value="1"/>
</dbReference>
<proteinExistence type="inferred from homology"/>
<dbReference type="InterPro" id="IPR020903">
    <property type="entry name" value="ENaC_CS"/>
</dbReference>
<keyword evidence="8 12" id="KW-0406">Ion transport</keyword>
<dbReference type="InterPro" id="IPR001873">
    <property type="entry name" value="ENaC"/>
</dbReference>
<keyword evidence="9 13" id="KW-0472">Membrane</keyword>
<gene>
    <name evidence="14" type="ORF">NQ317_019422</name>
</gene>
<comment type="caution">
    <text evidence="14">The sequence shown here is derived from an EMBL/GenBank/DDBJ whole genome shotgun (WGS) entry which is preliminary data.</text>
</comment>
<organism evidence="14 15">
    <name type="scientific">Molorchus minor</name>
    <dbReference type="NCBI Taxonomy" id="1323400"/>
    <lineage>
        <taxon>Eukaryota</taxon>
        <taxon>Metazoa</taxon>
        <taxon>Ecdysozoa</taxon>
        <taxon>Arthropoda</taxon>
        <taxon>Hexapoda</taxon>
        <taxon>Insecta</taxon>
        <taxon>Pterygota</taxon>
        <taxon>Neoptera</taxon>
        <taxon>Endopterygota</taxon>
        <taxon>Coleoptera</taxon>
        <taxon>Polyphaga</taxon>
        <taxon>Cucujiformia</taxon>
        <taxon>Chrysomeloidea</taxon>
        <taxon>Cerambycidae</taxon>
        <taxon>Lamiinae</taxon>
        <taxon>Monochamini</taxon>
        <taxon>Molorchus</taxon>
    </lineage>
</organism>
<dbReference type="Pfam" id="PF00858">
    <property type="entry name" value="ASC"/>
    <property type="match status" value="1"/>
</dbReference>
<evidence type="ECO:0000256" key="13">
    <source>
        <dbReference type="SAM" id="Phobius"/>
    </source>
</evidence>
<evidence type="ECO:0000256" key="12">
    <source>
        <dbReference type="RuleBase" id="RU000679"/>
    </source>
</evidence>
<evidence type="ECO:0000313" key="14">
    <source>
        <dbReference type="EMBL" id="KAJ8970151.1"/>
    </source>
</evidence>
<keyword evidence="15" id="KW-1185">Reference proteome</keyword>
<evidence type="ECO:0000256" key="4">
    <source>
        <dbReference type="ARBA" id="ARBA00022461"/>
    </source>
</evidence>
<evidence type="ECO:0000256" key="2">
    <source>
        <dbReference type="ARBA" id="ARBA00007193"/>
    </source>
</evidence>
<evidence type="ECO:0000256" key="9">
    <source>
        <dbReference type="ARBA" id="ARBA00023136"/>
    </source>
</evidence>
<name>A0ABQ9J0V9_9CUCU</name>
<evidence type="ECO:0000256" key="3">
    <source>
        <dbReference type="ARBA" id="ARBA00022448"/>
    </source>
</evidence>
<comment type="subcellular location">
    <subcellularLocation>
        <location evidence="1">Membrane</location>
        <topology evidence="1">Multi-pass membrane protein</topology>
    </subcellularLocation>
</comment>
<dbReference type="PROSITE" id="PS01206">
    <property type="entry name" value="ASC"/>
    <property type="match status" value="1"/>
</dbReference>
<protein>
    <submittedName>
        <fullName evidence="14">Uncharacterized protein</fullName>
    </submittedName>
</protein>
<dbReference type="PANTHER" id="PTHR11690:SF288">
    <property type="entry name" value="AMILORIDE-SENSITIVE NA+ CHANNEL-RELATED"/>
    <property type="match status" value="1"/>
</dbReference>
<keyword evidence="10 12" id="KW-0739">Sodium transport</keyword>
<sequence>MHSTDISFTHIRLSLKIYDYPRSYRCRVKISIVSLVETAHDAIPPLLSPGRSNRYRQCIAQTKAPHLSPIPSPPTSPKRKRAQCSINMLLLCDLDFDEFPKNETFSDEFFEISLPQFQVFAGCEFMGKSCDQLFTPIILDKGVCYTFNMLNREEIFQNDVMFYDNFHNNGLKSNWTRDNGYSDNAQKDTYPRRALFAGADNALSLAFFHYGPDTDYVCASNEVQGYRISLHTPDTIPLLKKQYFQVPFDQDVLAAVTPKMMKTSSGVKNFPVEDRDCYLSNEKPLEYFQIYTPENCKLECLTNYTLKRCKCVNFYMPRKNSTPICGNGKFRCMREAEMKLKSLQLKTFEQSNEDNQDYCDCKPLCTELSYDVELSQTEIKFQETLRAYRVKVNKQIAENMRWSTLTIFFKLEQFLTFQRNELYGPTDFLANFGGLLGLFTGFSLLSLMELIYFFTLRIFCNTRRYRVWSGPLEEAKPSDFQEGQRKVQ</sequence>
<evidence type="ECO:0000256" key="5">
    <source>
        <dbReference type="ARBA" id="ARBA00022692"/>
    </source>
</evidence>
<evidence type="ECO:0000256" key="11">
    <source>
        <dbReference type="ARBA" id="ARBA00023303"/>
    </source>
</evidence>
<keyword evidence="6 13" id="KW-1133">Transmembrane helix</keyword>
<accession>A0ABQ9J0V9</accession>
<evidence type="ECO:0000313" key="15">
    <source>
        <dbReference type="Proteomes" id="UP001162164"/>
    </source>
</evidence>
<dbReference type="Gene3D" id="2.60.470.10">
    <property type="entry name" value="Acid-sensing ion channels like domains"/>
    <property type="match status" value="1"/>
</dbReference>
<feature type="transmembrane region" description="Helical" evidence="13">
    <location>
        <begin position="428"/>
        <end position="454"/>
    </location>
</feature>
<evidence type="ECO:0000256" key="10">
    <source>
        <dbReference type="ARBA" id="ARBA00023201"/>
    </source>
</evidence>
<reference evidence="14" key="1">
    <citation type="journal article" date="2023" name="Insect Mol. Biol.">
        <title>Genome sequencing provides insights into the evolution of gene families encoding plant cell wall-degrading enzymes in longhorned beetles.</title>
        <authorList>
            <person name="Shin N.R."/>
            <person name="Okamura Y."/>
            <person name="Kirsch R."/>
            <person name="Pauchet Y."/>
        </authorList>
    </citation>
    <scope>NUCLEOTIDE SEQUENCE</scope>
    <source>
        <strain evidence="14">MMC_N1</strain>
    </source>
</reference>
<evidence type="ECO:0000256" key="6">
    <source>
        <dbReference type="ARBA" id="ARBA00022989"/>
    </source>
</evidence>
<keyword evidence="4 12" id="KW-0894">Sodium channel</keyword>
<keyword evidence="11 12" id="KW-0407">Ion channel</keyword>
<dbReference type="PANTHER" id="PTHR11690">
    <property type="entry name" value="AMILORIDE-SENSITIVE SODIUM CHANNEL-RELATED"/>
    <property type="match status" value="1"/>
</dbReference>
<keyword evidence="5 12" id="KW-0812">Transmembrane</keyword>
<keyword evidence="7" id="KW-0915">Sodium</keyword>
<evidence type="ECO:0000256" key="7">
    <source>
        <dbReference type="ARBA" id="ARBA00023053"/>
    </source>
</evidence>
<dbReference type="EMBL" id="JAPWTJ010001665">
    <property type="protein sequence ID" value="KAJ8970151.1"/>
    <property type="molecule type" value="Genomic_DNA"/>
</dbReference>
<dbReference type="Proteomes" id="UP001162164">
    <property type="component" value="Unassembled WGS sequence"/>
</dbReference>
<evidence type="ECO:0000256" key="1">
    <source>
        <dbReference type="ARBA" id="ARBA00004141"/>
    </source>
</evidence>
<evidence type="ECO:0000256" key="8">
    <source>
        <dbReference type="ARBA" id="ARBA00023065"/>
    </source>
</evidence>
<comment type="similarity">
    <text evidence="2 12">Belongs to the amiloride-sensitive sodium channel (TC 1.A.6) family.</text>
</comment>
<keyword evidence="3 12" id="KW-0813">Transport</keyword>